<evidence type="ECO:0000256" key="2">
    <source>
        <dbReference type="ARBA" id="ARBA00023315"/>
    </source>
</evidence>
<dbReference type="AlphaFoldDB" id="T1AWL7"/>
<dbReference type="InterPro" id="IPR000182">
    <property type="entry name" value="GNAT_dom"/>
</dbReference>
<dbReference type="Pfam" id="PF00583">
    <property type="entry name" value="Acetyltransf_1"/>
    <property type="match status" value="1"/>
</dbReference>
<dbReference type="CDD" id="cd04301">
    <property type="entry name" value="NAT_SF"/>
    <property type="match status" value="1"/>
</dbReference>
<proteinExistence type="predicted"/>
<gene>
    <name evidence="4" type="ORF">B2A_03084</name>
</gene>
<evidence type="ECO:0000313" key="4">
    <source>
        <dbReference type="EMBL" id="EQD61862.1"/>
    </source>
</evidence>
<comment type="caution">
    <text evidence="4">The sequence shown here is derived from an EMBL/GenBank/DDBJ whole genome shotgun (WGS) entry which is preliminary data.</text>
</comment>
<dbReference type="PROSITE" id="PS51186">
    <property type="entry name" value="GNAT"/>
    <property type="match status" value="1"/>
</dbReference>
<sequence length="173" mass="18904">MAGATPGHDMPAVREATGADLDAICALGAAVNAIHHEAWPHVFAPAAPAHRDRAHWARFIASDHATTFVAVDARDVLGYAVVGLVEESHRLLQPLRFGRIGSIRIAPSHQRLGLGRALMRAAETWAQARGAGEIRLEVWTFNAAAIALYAELGHAVRRCARTTWRRRSRQRLT</sequence>
<dbReference type="InterPro" id="IPR050832">
    <property type="entry name" value="Bact_Acetyltransf"/>
</dbReference>
<dbReference type="PANTHER" id="PTHR43877">
    <property type="entry name" value="AMINOALKYLPHOSPHONATE N-ACETYLTRANSFERASE-RELATED-RELATED"/>
    <property type="match status" value="1"/>
</dbReference>
<evidence type="ECO:0000256" key="1">
    <source>
        <dbReference type="ARBA" id="ARBA00022679"/>
    </source>
</evidence>
<reference evidence="4" key="1">
    <citation type="submission" date="2013-08" db="EMBL/GenBank/DDBJ databases">
        <authorList>
            <person name="Mendez C."/>
            <person name="Richter M."/>
            <person name="Ferrer M."/>
            <person name="Sanchez J."/>
        </authorList>
    </citation>
    <scope>NUCLEOTIDE SEQUENCE</scope>
</reference>
<keyword evidence="1 4" id="KW-0808">Transferase</keyword>
<feature type="domain" description="N-acetyltransferase" evidence="3">
    <location>
        <begin position="11"/>
        <end position="173"/>
    </location>
</feature>
<dbReference type="InterPro" id="IPR016181">
    <property type="entry name" value="Acyl_CoA_acyltransferase"/>
</dbReference>
<name>T1AWL7_9ZZZZ</name>
<dbReference type="SUPFAM" id="SSF55729">
    <property type="entry name" value="Acyl-CoA N-acyltransferases (Nat)"/>
    <property type="match status" value="1"/>
</dbReference>
<evidence type="ECO:0000259" key="3">
    <source>
        <dbReference type="PROSITE" id="PS51186"/>
    </source>
</evidence>
<dbReference type="PANTHER" id="PTHR43877:SF2">
    <property type="entry name" value="AMINOALKYLPHOSPHONATE N-ACETYLTRANSFERASE-RELATED"/>
    <property type="match status" value="1"/>
</dbReference>
<reference evidence="4" key="2">
    <citation type="journal article" date="2014" name="ISME J.">
        <title>Microbial stratification in low pH oxic and suboxic macroscopic growths along an acid mine drainage.</title>
        <authorList>
            <person name="Mendez-Garcia C."/>
            <person name="Mesa V."/>
            <person name="Sprenger R.R."/>
            <person name="Richter M."/>
            <person name="Diez M.S."/>
            <person name="Solano J."/>
            <person name="Bargiela R."/>
            <person name="Golyshina O.V."/>
            <person name="Manteca A."/>
            <person name="Ramos J.L."/>
            <person name="Gallego J.R."/>
            <person name="Llorente I."/>
            <person name="Martins Dos Santos V.A."/>
            <person name="Jensen O.N."/>
            <person name="Pelaez A.I."/>
            <person name="Sanchez J."/>
            <person name="Ferrer M."/>
        </authorList>
    </citation>
    <scope>NUCLEOTIDE SEQUENCE</scope>
</reference>
<dbReference type="GO" id="GO:0016747">
    <property type="term" value="F:acyltransferase activity, transferring groups other than amino-acyl groups"/>
    <property type="evidence" value="ECO:0007669"/>
    <property type="project" value="InterPro"/>
</dbReference>
<dbReference type="Gene3D" id="3.40.630.30">
    <property type="match status" value="1"/>
</dbReference>
<protein>
    <submittedName>
        <fullName evidence="4">GCN5-related N-acetyltransferase</fullName>
    </submittedName>
</protein>
<organism evidence="4">
    <name type="scientific">mine drainage metagenome</name>
    <dbReference type="NCBI Taxonomy" id="410659"/>
    <lineage>
        <taxon>unclassified sequences</taxon>
        <taxon>metagenomes</taxon>
        <taxon>ecological metagenomes</taxon>
    </lineage>
</organism>
<accession>T1AWL7</accession>
<dbReference type="EMBL" id="AUZZ01002069">
    <property type="protein sequence ID" value="EQD61862.1"/>
    <property type="molecule type" value="Genomic_DNA"/>
</dbReference>
<keyword evidence="2" id="KW-0012">Acyltransferase</keyword>